<feature type="region of interest" description="Disordered" evidence="3">
    <location>
        <begin position="84"/>
        <end position="129"/>
    </location>
</feature>
<keyword evidence="4" id="KW-0812">Transmembrane</keyword>
<keyword evidence="6" id="KW-1185">Reference proteome</keyword>
<evidence type="ECO:0000256" key="2">
    <source>
        <dbReference type="ARBA" id="ARBA00023242"/>
    </source>
</evidence>
<dbReference type="PROSITE" id="PS51542">
    <property type="entry name" value="FYRN"/>
    <property type="match status" value="1"/>
</dbReference>
<evidence type="ECO:0000256" key="3">
    <source>
        <dbReference type="SAM" id="MobiDB-lite"/>
    </source>
</evidence>
<dbReference type="GO" id="GO:0005634">
    <property type="term" value="C:nucleus"/>
    <property type="evidence" value="ECO:0007669"/>
    <property type="project" value="UniProtKB-SubCell"/>
</dbReference>
<keyword evidence="2" id="KW-0539">Nucleus</keyword>
<evidence type="ECO:0000256" key="1">
    <source>
        <dbReference type="ARBA" id="ARBA00004123"/>
    </source>
</evidence>
<protein>
    <recommendedName>
        <fullName evidence="7">Transforming growth factor beta regulator 1</fullName>
    </recommendedName>
</protein>
<accession>T1GD74</accession>
<dbReference type="STRING" id="36166.T1GD74"/>
<dbReference type="SMART" id="SM00542">
    <property type="entry name" value="FYRC"/>
    <property type="match status" value="1"/>
</dbReference>
<dbReference type="Pfam" id="PF05965">
    <property type="entry name" value="FYRC"/>
    <property type="match status" value="1"/>
</dbReference>
<dbReference type="AlphaFoldDB" id="T1GD74"/>
<evidence type="ECO:0000313" key="5">
    <source>
        <dbReference type="EnsemblMetazoa" id="MESCA001255-PA"/>
    </source>
</evidence>
<dbReference type="Proteomes" id="UP000015102">
    <property type="component" value="Unassembled WGS sequence"/>
</dbReference>
<evidence type="ECO:0008006" key="7">
    <source>
        <dbReference type="Google" id="ProtNLM"/>
    </source>
</evidence>
<reference evidence="5" key="2">
    <citation type="submission" date="2015-06" db="UniProtKB">
        <authorList>
            <consortium name="EnsemblMetazoa"/>
        </authorList>
    </citation>
    <scope>IDENTIFICATION</scope>
</reference>
<feature type="compositionally biased region" description="Polar residues" evidence="3">
    <location>
        <begin position="108"/>
        <end position="129"/>
    </location>
</feature>
<reference evidence="6" key="1">
    <citation type="submission" date="2013-02" db="EMBL/GenBank/DDBJ databases">
        <authorList>
            <person name="Hughes D."/>
        </authorList>
    </citation>
    <scope>NUCLEOTIDE SEQUENCE</scope>
    <source>
        <strain>Durham</strain>
        <strain evidence="6">NC isolate 2 -- Noor lab</strain>
    </source>
</reference>
<sequence>YIFEKKSLQVVIKVCKKKNISILFPCLVSFVETFLIYFNFQENAALCDEVSELQETLAIAREERIFLLKRLIQHENPGDVIELVKNAENPTPLPPQKRGPKKKDRSLINGSSTHHSRPSTSNSVTQPAQEVQTKISMPINFGNFVLQSIGELMTDNLNFHNENWIYPVGYIATRVYAHPKNPRKKCVFTCKILNNSGVPQFQIIPDSEYDHVFFGESANICHIGLLEAIANSANLKNFPIRPQGEKFFGLCNATIMQMLQNKPNFKKLQNFKGFVVNFNDTDATLNFDSLQKLIYNS</sequence>
<dbReference type="SMART" id="SM00541">
    <property type="entry name" value="FYRN"/>
    <property type="match status" value="1"/>
</dbReference>
<dbReference type="HOGENOM" id="CLU_037126_0_0_1"/>
<dbReference type="Pfam" id="PF05964">
    <property type="entry name" value="FYRN"/>
    <property type="match status" value="1"/>
</dbReference>
<dbReference type="Gene3D" id="3.30.160.360">
    <property type="match status" value="1"/>
</dbReference>
<proteinExistence type="predicted"/>
<dbReference type="PROSITE" id="PS51543">
    <property type="entry name" value="FYRC"/>
    <property type="match status" value="1"/>
</dbReference>
<dbReference type="EnsemblMetazoa" id="MESCA001255-RA">
    <property type="protein sequence ID" value="MESCA001255-PA"/>
    <property type="gene ID" value="MESCA001255"/>
</dbReference>
<dbReference type="InterPro" id="IPR003889">
    <property type="entry name" value="FYrich_C"/>
</dbReference>
<dbReference type="PANTHER" id="PTHR22715:SF0">
    <property type="entry name" value="TRANSFORMING GROWTH FACTOR BETA REGULATOR 1"/>
    <property type="match status" value="1"/>
</dbReference>
<name>T1GD74_MEGSC</name>
<dbReference type="EMBL" id="CAQQ02117711">
    <property type="status" value="NOT_ANNOTATED_CDS"/>
    <property type="molecule type" value="Genomic_DNA"/>
</dbReference>
<dbReference type="GO" id="GO:0051726">
    <property type="term" value="P:regulation of cell cycle"/>
    <property type="evidence" value="ECO:0007669"/>
    <property type="project" value="TreeGrafter"/>
</dbReference>
<comment type="subcellular location">
    <subcellularLocation>
        <location evidence="1">Nucleus</location>
    </subcellularLocation>
</comment>
<dbReference type="OMA" id="YYNDYHK"/>
<dbReference type="PANTHER" id="PTHR22715">
    <property type="entry name" value="TRANSFORMING GROWTH FACTOR BETA REGULATED GENE 1"/>
    <property type="match status" value="1"/>
</dbReference>
<dbReference type="InterPro" id="IPR003888">
    <property type="entry name" value="FYrich_N"/>
</dbReference>
<keyword evidence="4" id="KW-0472">Membrane</keyword>
<feature type="transmembrane region" description="Helical" evidence="4">
    <location>
        <begin position="20"/>
        <end position="40"/>
    </location>
</feature>
<dbReference type="InterPro" id="IPR040092">
    <property type="entry name" value="TBRG1"/>
</dbReference>
<evidence type="ECO:0000256" key="4">
    <source>
        <dbReference type="SAM" id="Phobius"/>
    </source>
</evidence>
<organism evidence="5 6">
    <name type="scientific">Megaselia scalaris</name>
    <name type="common">Humpbacked fly</name>
    <name type="synonym">Phora scalaris</name>
    <dbReference type="NCBI Taxonomy" id="36166"/>
    <lineage>
        <taxon>Eukaryota</taxon>
        <taxon>Metazoa</taxon>
        <taxon>Ecdysozoa</taxon>
        <taxon>Arthropoda</taxon>
        <taxon>Hexapoda</taxon>
        <taxon>Insecta</taxon>
        <taxon>Pterygota</taxon>
        <taxon>Neoptera</taxon>
        <taxon>Endopterygota</taxon>
        <taxon>Diptera</taxon>
        <taxon>Brachycera</taxon>
        <taxon>Muscomorpha</taxon>
        <taxon>Platypezoidea</taxon>
        <taxon>Phoridae</taxon>
        <taxon>Megaseliini</taxon>
        <taxon>Megaselia</taxon>
    </lineage>
</organism>
<evidence type="ECO:0000313" key="6">
    <source>
        <dbReference type="Proteomes" id="UP000015102"/>
    </source>
</evidence>
<keyword evidence="4" id="KW-1133">Transmembrane helix</keyword>
<dbReference type="EMBL" id="CAQQ02117710">
    <property type="status" value="NOT_ANNOTATED_CDS"/>
    <property type="molecule type" value="Genomic_DNA"/>
</dbReference>